<organism evidence="1 2">
    <name type="scientific">Robinsoniella peoriensis</name>
    <dbReference type="NCBI Taxonomy" id="180332"/>
    <lineage>
        <taxon>Bacteria</taxon>
        <taxon>Bacillati</taxon>
        <taxon>Bacillota</taxon>
        <taxon>Clostridia</taxon>
        <taxon>Lachnospirales</taxon>
        <taxon>Lachnospiraceae</taxon>
        <taxon>Robinsoniella</taxon>
    </lineage>
</organism>
<dbReference type="AlphaFoldDB" id="A0A4U8Q755"/>
<proteinExistence type="predicted"/>
<reference evidence="1 2" key="1">
    <citation type="journal article" date="2019" name="Anaerobe">
        <title>Detection of Robinsoniella peoriensis in multiple bone samples of a trauma patient.</title>
        <authorList>
            <person name="Schrottner P."/>
            <person name="Hartwich K."/>
            <person name="Bunk B."/>
            <person name="Schober I."/>
            <person name="Helbig S."/>
            <person name="Rudolph W.W."/>
            <person name="Gunzer F."/>
        </authorList>
    </citation>
    <scope>NUCLEOTIDE SEQUENCE [LARGE SCALE GENOMIC DNA]</scope>
    <source>
        <strain evidence="1 2">DSM 106044</strain>
    </source>
</reference>
<evidence type="ECO:0000313" key="2">
    <source>
        <dbReference type="Proteomes" id="UP000306509"/>
    </source>
</evidence>
<sequence length="37" mass="4515">MGRLAKKMFEDGKTKEFFEFACEQDKRQDLLEKYQII</sequence>
<protein>
    <submittedName>
        <fullName evidence="1">Uncharacterized protein</fullName>
    </submittedName>
</protein>
<dbReference type="Proteomes" id="UP000306509">
    <property type="component" value="Unassembled WGS sequence"/>
</dbReference>
<gene>
    <name evidence="1" type="ORF">DSM106044_02451</name>
</gene>
<comment type="caution">
    <text evidence="1">The sequence shown here is derived from an EMBL/GenBank/DDBJ whole genome shotgun (WGS) entry which is preliminary data.</text>
</comment>
<name>A0A4U8Q755_9FIRM</name>
<keyword evidence="2" id="KW-1185">Reference proteome</keyword>
<evidence type="ECO:0000313" key="1">
    <source>
        <dbReference type="EMBL" id="TLD00701.1"/>
    </source>
</evidence>
<accession>A0A4U8Q755</accession>
<dbReference type="STRING" id="180332.GCA_000797495_00149"/>
<dbReference type="EMBL" id="QGQD01000050">
    <property type="protein sequence ID" value="TLD00701.1"/>
    <property type="molecule type" value="Genomic_DNA"/>
</dbReference>